<dbReference type="STRING" id="318479.A0A0N4U0R1"/>
<keyword evidence="1" id="KW-0812">Transmembrane</keyword>
<reference evidence="5" key="1">
    <citation type="submission" date="2017-02" db="UniProtKB">
        <authorList>
            <consortium name="WormBaseParasite"/>
        </authorList>
    </citation>
    <scope>IDENTIFICATION</scope>
</reference>
<sequence>MQEFSTGGANLRLTIPKRQYSLQREDSLKCMQTPVFDKSKMVKKDGPSSPKTVLTMAGLFVVGITLVLSGIIVLCQTYLSMGSAMMPIKFKHTEGPFVITGSLFLGIGMAMILVCAILQRKNIVKYILDLNRDLYFLNMSDSYMWKMMFEERHKLPIIGQSNQ</sequence>
<dbReference type="Proteomes" id="UP000038040">
    <property type="component" value="Unplaced"/>
</dbReference>
<keyword evidence="1" id="KW-0472">Membrane</keyword>
<evidence type="ECO:0000313" key="3">
    <source>
        <dbReference type="Proteomes" id="UP000038040"/>
    </source>
</evidence>
<organism evidence="3 5">
    <name type="scientific">Dracunculus medinensis</name>
    <name type="common">Guinea worm</name>
    <dbReference type="NCBI Taxonomy" id="318479"/>
    <lineage>
        <taxon>Eukaryota</taxon>
        <taxon>Metazoa</taxon>
        <taxon>Ecdysozoa</taxon>
        <taxon>Nematoda</taxon>
        <taxon>Chromadorea</taxon>
        <taxon>Rhabditida</taxon>
        <taxon>Spirurina</taxon>
        <taxon>Dracunculoidea</taxon>
        <taxon>Dracunculidae</taxon>
        <taxon>Dracunculus</taxon>
    </lineage>
</organism>
<dbReference type="EMBL" id="UYYG01001150">
    <property type="protein sequence ID" value="VDN54536.1"/>
    <property type="molecule type" value="Genomic_DNA"/>
</dbReference>
<name>A0A0N4U0R1_DRAME</name>
<protein>
    <submittedName>
        <fullName evidence="5">Transmembrane protein 255B</fullName>
    </submittedName>
</protein>
<keyword evidence="1" id="KW-1133">Transmembrane helix</keyword>
<feature type="transmembrane region" description="Helical" evidence="1">
    <location>
        <begin position="99"/>
        <end position="118"/>
    </location>
</feature>
<dbReference type="OrthoDB" id="5919085at2759"/>
<reference evidence="2 4" key="2">
    <citation type="submission" date="2018-11" db="EMBL/GenBank/DDBJ databases">
        <authorList>
            <consortium name="Pathogen Informatics"/>
        </authorList>
    </citation>
    <scope>NUCLEOTIDE SEQUENCE [LARGE SCALE GENOMIC DNA]</scope>
</reference>
<evidence type="ECO:0000313" key="2">
    <source>
        <dbReference type="EMBL" id="VDN54536.1"/>
    </source>
</evidence>
<dbReference type="WBParaSite" id="DME_0000014901-mRNA-1">
    <property type="protein sequence ID" value="DME_0000014901-mRNA-1"/>
    <property type="gene ID" value="DME_0000014901"/>
</dbReference>
<accession>A0A0N4U0R1</accession>
<evidence type="ECO:0000256" key="1">
    <source>
        <dbReference type="SAM" id="Phobius"/>
    </source>
</evidence>
<dbReference type="AlphaFoldDB" id="A0A0N4U0R1"/>
<evidence type="ECO:0000313" key="4">
    <source>
        <dbReference type="Proteomes" id="UP000274756"/>
    </source>
</evidence>
<gene>
    <name evidence="2" type="ORF">DME_LOCUS4509</name>
</gene>
<keyword evidence="4" id="KW-1185">Reference proteome</keyword>
<proteinExistence type="predicted"/>
<feature type="transmembrane region" description="Helical" evidence="1">
    <location>
        <begin position="53"/>
        <end position="79"/>
    </location>
</feature>
<evidence type="ECO:0000313" key="5">
    <source>
        <dbReference type="WBParaSite" id="DME_0000014901-mRNA-1"/>
    </source>
</evidence>
<dbReference type="Proteomes" id="UP000274756">
    <property type="component" value="Unassembled WGS sequence"/>
</dbReference>